<evidence type="ECO:0000259" key="9">
    <source>
        <dbReference type="PROSITE" id="PS50157"/>
    </source>
</evidence>
<feature type="compositionally biased region" description="Basic and acidic residues" evidence="8">
    <location>
        <begin position="629"/>
        <end position="651"/>
    </location>
</feature>
<evidence type="ECO:0000256" key="7">
    <source>
        <dbReference type="PROSITE-ProRule" id="PRU00042"/>
    </source>
</evidence>
<comment type="subcellular location">
    <subcellularLocation>
        <location evidence="1">Nucleus</location>
    </subcellularLocation>
</comment>
<dbReference type="PROSITE" id="PS50157">
    <property type="entry name" value="ZINC_FINGER_C2H2_2"/>
    <property type="match status" value="2"/>
</dbReference>
<evidence type="ECO:0000256" key="6">
    <source>
        <dbReference type="ARBA" id="ARBA00023242"/>
    </source>
</evidence>
<dbReference type="AlphaFoldDB" id="A0A226DSU4"/>
<dbReference type="SMART" id="SM00355">
    <property type="entry name" value="ZnF_C2H2"/>
    <property type="match status" value="3"/>
</dbReference>
<dbReference type="Gene3D" id="3.30.160.60">
    <property type="entry name" value="Classic Zinc Finger"/>
    <property type="match status" value="2"/>
</dbReference>
<keyword evidence="6" id="KW-0539">Nucleus</keyword>
<organism evidence="10 11">
    <name type="scientific">Folsomia candida</name>
    <name type="common">Springtail</name>
    <dbReference type="NCBI Taxonomy" id="158441"/>
    <lineage>
        <taxon>Eukaryota</taxon>
        <taxon>Metazoa</taxon>
        <taxon>Ecdysozoa</taxon>
        <taxon>Arthropoda</taxon>
        <taxon>Hexapoda</taxon>
        <taxon>Collembola</taxon>
        <taxon>Entomobryomorpha</taxon>
        <taxon>Isotomoidea</taxon>
        <taxon>Isotomidae</taxon>
        <taxon>Proisotominae</taxon>
        <taxon>Folsomia</taxon>
    </lineage>
</organism>
<keyword evidence="11" id="KW-1185">Reference proteome</keyword>
<feature type="compositionally biased region" description="Basic and acidic residues" evidence="8">
    <location>
        <begin position="480"/>
        <end position="609"/>
    </location>
</feature>
<name>A0A226DSU4_FOLCA</name>
<evidence type="ECO:0000256" key="2">
    <source>
        <dbReference type="ARBA" id="ARBA00022723"/>
    </source>
</evidence>
<feature type="region of interest" description="Disordered" evidence="8">
    <location>
        <begin position="664"/>
        <end position="705"/>
    </location>
</feature>
<comment type="caution">
    <text evidence="10">The sequence shown here is derived from an EMBL/GenBank/DDBJ whole genome shotgun (WGS) entry which is preliminary data.</text>
</comment>
<proteinExistence type="predicted"/>
<dbReference type="InterPro" id="IPR050888">
    <property type="entry name" value="ZnF_C2H2-type_TF"/>
</dbReference>
<reference evidence="10 11" key="1">
    <citation type="submission" date="2015-12" db="EMBL/GenBank/DDBJ databases">
        <title>The genome of Folsomia candida.</title>
        <authorList>
            <person name="Faddeeva A."/>
            <person name="Derks M.F."/>
            <person name="Anvar Y."/>
            <person name="Smit S."/>
            <person name="Van Straalen N."/>
            <person name="Roelofs D."/>
        </authorList>
    </citation>
    <scope>NUCLEOTIDE SEQUENCE [LARGE SCALE GENOMIC DNA]</scope>
    <source>
        <strain evidence="10 11">VU population</strain>
        <tissue evidence="10">Whole body</tissue>
    </source>
</reference>
<dbReference type="SUPFAM" id="SSF57667">
    <property type="entry name" value="beta-beta-alpha zinc fingers"/>
    <property type="match status" value="2"/>
</dbReference>
<dbReference type="EMBL" id="LNIX01000012">
    <property type="protein sequence ID" value="OXA47904.1"/>
    <property type="molecule type" value="Genomic_DNA"/>
</dbReference>
<evidence type="ECO:0000313" key="11">
    <source>
        <dbReference type="Proteomes" id="UP000198287"/>
    </source>
</evidence>
<feature type="region of interest" description="Disordered" evidence="8">
    <location>
        <begin position="380"/>
        <end position="651"/>
    </location>
</feature>
<dbReference type="InterPro" id="IPR013087">
    <property type="entry name" value="Znf_C2H2_type"/>
</dbReference>
<feature type="compositionally biased region" description="Pro residues" evidence="8">
    <location>
        <begin position="693"/>
        <end position="704"/>
    </location>
</feature>
<dbReference type="OMA" id="HRIPKEC"/>
<sequence length="728" mass="82466">MDSCLLCCAAIFDTNSTTPLLVDRSARVIFLLRKLLNLAPTVCEDLLRQHGHPAEWISLCATCDYIVTQGTCLFDQIHKLELEFDTVKEHVKKRVVSVKKGIRANYSGDADDDTATATIRRYIAPSGIGGGENGLHCSLKGTNSDEEIAPAETLVNVEMDGSMSVVVEGTEDQSALNASEIIENFFNPPQNPSLPKKKKTVIRRAYKKRQAIPRPTKKFTYTEDKTGYACKTCGRIMRSKNTLENHIRMRHTNPKVLTCRGCHVVHVDSRKFNLHLRDDKICRKLAFVCPDPICEYSSTQAFSTKSAYNIHAECRHWVDNAFRCEVAECGRVFSTYRKLKIHARVHQDENGHHRAEPDILSHGRDRPTVSECDDFIRRKYECPPPVLDPEPDRDSGRASNKNAKDDDFEDPIRSGPTLRKPSRGDEDRGESGDDEKIGKYRDRGKDRESYPKKKKRPPPPSDSIEVDQKTKTTSDSTSSKYEKSIGPSRDRDRDRQSDRGQERDREADRDRETDRGKDRDRESDRGKDRDRESDRGKDRDRESDRGKDRDRESDRGKDRDQESDQESDRDKNRDRDPDRERTRDPDRDRPRDDRDRPRERDRPRDRDRDDPPDDDELVRRRDRVKKEKQKVFVKEDLIELDEKPVEPEKNKTAVTIATTPAPVVAPAAPAPVPPPPPPPPPPPAPAGGGGAAPIPPVPAIPAPPAMTTADQKKAVHAAVAKVLESGLF</sequence>
<evidence type="ECO:0000256" key="3">
    <source>
        <dbReference type="ARBA" id="ARBA00022737"/>
    </source>
</evidence>
<dbReference type="Pfam" id="PF00096">
    <property type="entry name" value="zf-C2H2"/>
    <property type="match status" value="2"/>
</dbReference>
<evidence type="ECO:0000256" key="5">
    <source>
        <dbReference type="ARBA" id="ARBA00022833"/>
    </source>
</evidence>
<evidence type="ECO:0000313" key="10">
    <source>
        <dbReference type="EMBL" id="OXA47904.1"/>
    </source>
</evidence>
<dbReference type="GO" id="GO:0008270">
    <property type="term" value="F:zinc ion binding"/>
    <property type="evidence" value="ECO:0007669"/>
    <property type="project" value="UniProtKB-KW"/>
</dbReference>
<dbReference type="STRING" id="158441.A0A226DSU4"/>
<feature type="region of interest" description="Disordered" evidence="8">
    <location>
        <begin position="347"/>
        <end position="367"/>
    </location>
</feature>
<keyword evidence="2" id="KW-0479">Metal-binding</keyword>
<evidence type="ECO:0000256" key="8">
    <source>
        <dbReference type="SAM" id="MobiDB-lite"/>
    </source>
</evidence>
<dbReference type="OrthoDB" id="3561125at2759"/>
<evidence type="ECO:0000256" key="1">
    <source>
        <dbReference type="ARBA" id="ARBA00004123"/>
    </source>
</evidence>
<accession>A0A226DSU4</accession>
<keyword evidence="5" id="KW-0862">Zinc</keyword>
<dbReference type="PANTHER" id="PTHR24406">
    <property type="entry name" value="TRANSCRIPTIONAL REPRESSOR CTCFL-RELATED"/>
    <property type="match status" value="1"/>
</dbReference>
<dbReference type="InterPro" id="IPR036236">
    <property type="entry name" value="Znf_C2H2_sf"/>
</dbReference>
<keyword evidence="4 7" id="KW-0863">Zinc-finger</keyword>
<feature type="domain" description="C2H2-type" evidence="9">
    <location>
        <begin position="322"/>
        <end position="351"/>
    </location>
</feature>
<dbReference type="Proteomes" id="UP000198287">
    <property type="component" value="Unassembled WGS sequence"/>
</dbReference>
<evidence type="ECO:0000256" key="4">
    <source>
        <dbReference type="ARBA" id="ARBA00022771"/>
    </source>
</evidence>
<feature type="domain" description="C2H2-type" evidence="9">
    <location>
        <begin position="228"/>
        <end position="256"/>
    </location>
</feature>
<protein>
    <submittedName>
        <fullName evidence="10">Nipped-B-like protein B</fullName>
    </submittedName>
</protein>
<dbReference type="GO" id="GO:0005634">
    <property type="term" value="C:nucleus"/>
    <property type="evidence" value="ECO:0007669"/>
    <property type="project" value="UniProtKB-SubCell"/>
</dbReference>
<keyword evidence="3" id="KW-0677">Repeat</keyword>
<feature type="compositionally biased region" description="Basic and acidic residues" evidence="8">
    <location>
        <begin position="422"/>
        <end position="451"/>
    </location>
</feature>
<feature type="compositionally biased region" description="Pro residues" evidence="8">
    <location>
        <begin position="668"/>
        <end position="685"/>
    </location>
</feature>
<dbReference type="PROSITE" id="PS00028">
    <property type="entry name" value="ZINC_FINGER_C2H2_1"/>
    <property type="match status" value="2"/>
</dbReference>
<gene>
    <name evidence="10" type="ORF">Fcan01_17488</name>
</gene>